<sequence>MAKRPSHDDCRALKKELLRLAPELSRAIINEAGARQFYHIVAPWSEIPEDLKKKFLILVDTLLAYAVVHEHHPCDNDMFNWRHAFFFTAKQLKKAQPEVSTKCVEWLQSTYDSIVGEAAEYLTKHRIPFFNGMLAFGVHYLKHGDSGNTTTVTKYLEKIEEVLNNGIRTDDNYVFDGWKVYMNPQGYMTTAYKMATTSSARSKYDCFFRISEDLVTCGLCEKTLKKSKDGCTGNMRFHLKTNHKVEFYKILCDIRHKSVWLRAILLLKVSGSSMLQTTSFRHDGVTRDNTSLPVSDICLIGVHDAENLLLTIMQSE</sequence>
<keyword evidence="3" id="KW-0862">Zinc</keyword>
<dbReference type="GO" id="GO:0008270">
    <property type="term" value="F:zinc ion binding"/>
    <property type="evidence" value="ECO:0007669"/>
    <property type="project" value="UniProtKB-KW"/>
</dbReference>
<dbReference type="Proteomes" id="UP001175271">
    <property type="component" value="Unassembled WGS sequence"/>
</dbReference>
<keyword evidence="6" id="KW-1185">Reference proteome</keyword>
<keyword evidence="2" id="KW-0863">Zinc-finger</keyword>
<organism evidence="5 6">
    <name type="scientific">Steinernema hermaphroditum</name>
    <dbReference type="NCBI Taxonomy" id="289476"/>
    <lineage>
        <taxon>Eukaryota</taxon>
        <taxon>Metazoa</taxon>
        <taxon>Ecdysozoa</taxon>
        <taxon>Nematoda</taxon>
        <taxon>Chromadorea</taxon>
        <taxon>Rhabditida</taxon>
        <taxon>Tylenchina</taxon>
        <taxon>Panagrolaimomorpha</taxon>
        <taxon>Strongyloidoidea</taxon>
        <taxon>Steinernematidae</taxon>
        <taxon>Steinernema</taxon>
    </lineage>
</organism>
<evidence type="ECO:0000256" key="1">
    <source>
        <dbReference type="ARBA" id="ARBA00022723"/>
    </source>
</evidence>
<gene>
    <name evidence="5" type="ORF">QR680_011747</name>
</gene>
<dbReference type="InterPro" id="IPR003656">
    <property type="entry name" value="Znf_BED"/>
</dbReference>
<reference evidence="5" key="1">
    <citation type="submission" date="2023-06" db="EMBL/GenBank/DDBJ databases">
        <title>Genomic analysis of the entomopathogenic nematode Steinernema hermaphroditum.</title>
        <authorList>
            <person name="Schwarz E.M."/>
            <person name="Heppert J.K."/>
            <person name="Baniya A."/>
            <person name="Schwartz H.T."/>
            <person name="Tan C.-H."/>
            <person name="Antoshechkin I."/>
            <person name="Sternberg P.W."/>
            <person name="Goodrich-Blair H."/>
            <person name="Dillman A.R."/>
        </authorList>
    </citation>
    <scope>NUCLEOTIDE SEQUENCE</scope>
    <source>
        <strain evidence="5">PS9179</strain>
        <tissue evidence="5">Whole animal</tissue>
    </source>
</reference>
<evidence type="ECO:0000313" key="5">
    <source>
        <dbReference type="EMBL" id="KAK0415054.1"/>
    </source>
</evidence>
<proteinExistence type="predicted"/>
<dbReference type="AlphaFoldDB" id="A0AA39LZI7"/>
<name>A0AA39LZI7_9BILA</name>
<evidence type="ECO:0000256" key="2">
    <source>
        <dbReference type="ARBA" id="ARBA00022771"/>
    </source>
</evidence>
<accession>A0AA39LZI7</accession>
<comment type="caution">
    <text evidence="5">The sequence shown here is derived from an EMBL/GenBank/DDBJ whole genome shotgun (WGS) entry which is preliminary data.</text>
</comment>
<evidence type="ECO:0000313" key="6">
    <source>
        <dbReference type="Proteomes" id="UP001175271"/>
    </source>
</evidence>
<feature type="domain" description="BED-type" evidence="4">
    <location>
        <begin position="206"/>
        <end position="244"/>
    </location>
</feature>
<dbReference type="SMART" id="SM00614">
    <property type="entry name" value="ZnF_BED"/>
    <property type="match status" value="1"/>
</dbReference>
<evidence type="ECO:0000259" key="4">
    <source>
        <dbReference type="Pfam" id="PF02892"/>
    </source>
</evidence>
<dbReference type="EMBL" id="JAUCMV010000002">
    <property type="protein sequence ID" value="KAK0415054.1"/>
    <property type="molecule type" value="Genomic_DNA"/>
</dbReference>
<dbReference type="Pfam" id="PF02892">
    <property type="entry name" value="zf-BED"/>
    <property type="match status" value="1"/>
</dbReference>
<protein>
    <recommendedName>
        <fullName evidence="4">BED-type domain-containing protein</fullName>
    </recommendedName>
</protein>
<keyword evidence="1" id="KW-0479">Metal-binding</keyword>
<evidence type="ECO:0000256" key="3">
    <source>
        <dbReference type="ARBA" id="ARBA00022833"/>
    </source>
</evidence>
<dbReference type="GO" id="GO:0003677">
    <property type="term" value="F:DNA binding"/>
    <property type="evidence" value="ECO:0007669"/>
    <property type="project" value="InterPro"/>
</dbReference>